<reference evidence="1 3" key="2">
    <citation type="submission" date="2018-11" db="EMBL/GenBank/DDBJ databases">
        <authorList>
            <consortium name="Pathogen Informatics"/>
        </authorList>
    </citation>
    <scope>NUCLEOTIDE SEQUENCE [LARGE SCALE GENOMIC DNA]</scope>
</reference>
<protein>
    <submittedName>
        <fullName evidence="1 4">Uncharacterized protein</fullName>
    </submittedName>
</protein>
<accession>A0A0N4UM34</accession>
<organism evidence="2 4">
    <name type="scientific">Dracunculus medinensis</name>
    <name type="common">Guinea worm</name>
    <dbReference type="NCBI Taxonomy" id="318479"/>
    <lineage>
        <taxon>Eukaryota</taxon>
        <taxon>Metazoa</taxon>
        <taxon>Ecdysozoa</taxon>
        <taxon>Nematoda</taxon>
        <taxon>Chromadorea</taxon>
        <taxon>Rhabditida</taxon>
        <taxon>Spirurina</taxon>
        <taxon>Dracunculoidea</taxon>
        <taxon>Dracunculidae</taxon>
        <taxon>Dracunculus</taxon>
    </lineage>
</organism>
<sequence>MYDIDINAYYRPKEQLESRTSSTRSPSLIGRTETLDVSKLNKLLQIVDKTWIVPRSGITEPVGSNFQYKKTCANIYASRIGACQQIGFGIMCFNYCFEKGEKLQFVCQDASDPAYCRTNSLFDTNLMKHKNDPYKAKAYIHQKGCVKKGMRWLRLAAKGFNGNTLVISRCYATSICNPQTGILNSTMVNENVKKFKRN</sequence>
<evidence type="ECO:0000313" key="3">
    <source>
        <dbReference type="Proteomes" id="UP000274756"/>
    </source>
</evidence>
<evidence type="ECO:0000313" key="1">
    <source>
        <dbReference type="EMBL" id="VDN52760.1"/>
    </source>
</evidence>
<dbReference type="STRING" id="318479.A0A0N4UM34"/>
<dbReference type="WBParaSite" id="DME_0000888701-mRNA-1">
    <property type="protein sequence ID" value="DME_0000888701-mRNA-1"/>
    <property type="gene ID" value="DME_0000888701"/>
</dbReference>
<reference evidence="4" key="1">
    <citation type="submission" date="2017-02" db="UniProtKB">
        <authorList>
            <consortium name="WormBaseParasite"/>
        </authorList>
    </citation>
    <scope>IDENTIFICATION</scope>
</reference>
<evidence type="ECO:0000313" key="4">
    <source>
        <dbReference type="WBParaSite" id="DME_0000888701-mRNA-1"/>
    </source>
</evidence>
<name>A0A0N4UM34_DRAME</name>
<proteinExistence type="predicted"/>
<gene>
    <name evidence="1" type="ORF">DME_LOCUS2733</name>
</gene>
<dbReference type="OrthoDB" id="5803328at2759"/>
<dbReference type="EMBL" id="UYYG01000077">
    <property type="protein sequence ID" value="VDN52760.1"/>
    <property type="molecule type" value="Genomic_DNA"/>
</dbReference>
<dbReference type="Proteomes" id="UP000274756">
    <property type="component" value="Unassembled WGS sequence"/>
</dbReference>
<dbReference type="AlphaFoldDB" id="A0A0N4UM34"/>
<keyword evidence="3" id="KW-1185">Reference proteome</keyword>
<dbReference type="Proteomes" id="UP000038040">
    <property type="component" value="Unplaced"/>
</dbReference>
<evidence type="ECO:0000313" key="2">
    <source>
        <dbReference type="Proteomes" id="UP000038040"/>
    </source>
</evidence>